<keyword evidence="5" id="KW-0472">Membrane</keyword>
<keyword evidence="5" id="KW-1133">Transmembrane helix</keyword>
<evidence type="ECO:0000313" key="7">
    <source>
        <dbReference type="Proteomes" id="UP001491310"/>
    </source>
</evidence>
<name>A0ABR2YDY7_9CHLO</name>
<evidence type="ECO:0000256" key="3">
    <source>
        <dbReference type="ARBA" id="ARBA00022640"/>
    </source>
</evidence>
<dbReference type="PANTHER" id="PTHR37752">
    <property type="entry name" value="OS02G0610700 PROTEIN"/>
    <property type="match status" value="1"/>
</dbReference>
<keyword evidence="2" id="KW-0150">Chloroplast</keyword>
<organism evidence="6 7">
    <name type="scientific">Coccomyxa subellipsoidea</name>
    <dbReference type="NCBI Taxonomy" id="248742"/>
    <lineage>
        <taxon>Eukaryota</taxon>
        <taxon>Viridiplantae</taxon>
        <taxon>Chlorophyta</taxon>
        <taxon>core chlorophytes</taxon>
        <taxon>Trebouxiophyceae</taxon>
        <taxon>Trebouxiophyceae incertae sedis</taxon>
        <taxon>Coccomyxaceae</taxon>
        <taxon>Coccomyxa</taxon>
    </lineage>
</organism>
<sequence length="341" mass="36582">MASTAVTTGFQTRMVSMSATRPTASFTRCSSFFGAAQPLATGSSRKLSRARQAGVVLARASTETKPEIAKVADSIGLPTDEGLFGFKPFPEVWVGRLAMMGFLTSVVEEFITGKGTLRQIGFETPSTPLFAFLLVFFGGLTAFASARTLYKATNKQLTATELVRYRQFLGIQKEDQNIAEEQAKLKQSFAAGTDIVSPDNLKTIAAAKDAGTPADKVLGGTEPFKFTGKPEQEPRDGGIFGANVEEEARREAAEMKRREQAGMPAPSISLSAKQDILEQSNQTNSDFDYARNVELTNGRWAMIGFLTAIIIEAATGRGILVQLIGYAKALNLLGPASGVDL</sequence>
<proteinExistence type="predicted"/>
<evidence type="ECO:0000313" key="6">
    <source>
        <dbReference type="EMBL" id="KAK9903427.1"/>
    </source>
</evidence>
<gene>
    <name evidence="6" type="ORF">WJX75_005293</name>
</gene>
<dbReference type="Pfam" id="PF00504">
    <property type="entry name" value="Chloroa_b-bind"/>
    <property type="match status" value="1"/>
</dbReference>
<evidence type="ECO:0000256" key="4">
    <source>
        <dbReference type="SAM" id="MobiDB-lite"/>
    </source>
</evidence>
<keyword evidence="5" id="KW-0812">Transmembrane</keyword>
<dbReference type="PANTHER" id="PTHR37752:SF1">
    <property type="entry name" value="OS02G0610700 PROTEIN"/>
    <property type="match status" value="1"/>
</dbReference>
<feature type="region of interest" description="Disordered" evidence="4">
    <location>
        <begin position="218"/>
        <end position="239"/>
    </location>
</feature>
<accession>A0ABR2YDY7</accession>
<evidence type="ECO:0000256" key="2">
    <source>
        <dbReference type="ARBA" id="ARBA00022528"/>
    </source>
</evidence>
<keyword evidence="7" id="KW-1185">Reference proteome</keyword>
<protein>
    <submittedName>
        <fullName evidence="6">Uncharacterized protein</fullName>
    </submittedName>
</protein>
<evidence type="ECO:0000256" key="5">
    <source>
        <dbReference type="SAM" id="Phobius"/>
    </source>
</evidence>
<comment type="caution">
    <text evidence="6">The sequence shown here is derived from an EMBL/GenBank/DDBJ whole genome shotgun (WGS) entry which is preliminary data.</text>
</comment>
<dbReference type="InterPro" id="IPR022796">
    <property type="entry name" value="Chloroa_b-bind"/>
</dbReference>
<dbReference type="Gene3D" id="1.10.3460.10">
    <property type="entry name" value="Chlorophyll a/b binding protein domain"/>
    <property type="match status" value="2"/>
</dbReference>
<dbReference type="InterPro" id="IPR053091">
    <property type="entry name" value="PSII_Assembly/Photoprotect-Rel"/>
</dbReference>
<comment type="subcellular location">
    <subcellularLocation>
        <location evidence="1">Plastid</location>
        <location evidence="1">Chloroplast</location>
    </subcellularLocation>
</comment>
<evidence type="ECO:0000256" key="1">
    <source>
        <dbReference type="ARBA" id="ARBA00004229"/>
    </source>
</evidence>
<keyword evidence="3" id="KW-0934">Plastid</keyword>
<dbReference type="Proteomes" id="UP001491310">
    <property type="component" value="Unassembled WGS sequence"/>
</dbReference>
<dbReference type="SUPFAM" id="SSF103511">
    <property type="entry name" value="Chlorophyll a-b binding protein"/>
    <property type="match status" value="2"/>
</dbReference>
<dbReference type="EMBL" id="JALJOT010000014">
    <property type="protein sequence ID" value="KAK9903427.1"/>
    <property type="molecule type" value="Genomic_DNA"/>
</dbReference>
<feature type="transmembrane region" description="Helical" evidence="5">
    <location>
        <begin position="129"/>
        <end position="150"/>
    </location>
</feature>
<reference evidence="6 7" key="1">
    <citation type="journal article" date="2024" name="Nat. Commun.">
        <title>Phylogenomics reveals the evolutionary origins of lichenization in chlorophyte algae.</title>
        <authorList>
            <person name="Puginier C."/>
            <person name="Libourel C."/>
            <person name="Otte J."/>
            <person name="Skaloud P."/>
            <person name="Haon M."/>
            <person name="Grisel S."/>
            <person name="Petersen M."/>
            <person name="Berrin J.G."/>
            <person name="Delaux P.M."/>
            <person name="Dal Grande F."/>
            <person name="Keller J."/>
        </authorList>
    </citation>
    <scope>NUCLEOTIDE SEQUENCE [LARGE SCALE GENOMIC DNA]</scope>
    <source>
        <strain evidence="6 7">SAG 216-7</strain>
    </source>
</reference>